<feature type="transmembrane region" description="Helical" evidence="7">
    <location>
        <begin position="99"/>
        <end position="117"/>
    </location>
</feature>
<keyword evidence="2" id="KW-0813">Transport</keyword>
<feature type="transmembrane region" description="Helical" evidence="7">
    <location>
        <begin position="73"/>
        <end position="93"/>
    </location>
</feature>
<protein>
    <submittedName>
        <fullName evidence="8">MFS transporter</fullName>
    </submittedName>
</protein>
<feature type="transmembrane region" description="Helical" evidence="7">
    <location>
        <begin position="226"/>
        <end position="245"/>
    </location>
</feature>
<evidence type="ECO:0000256" key="6">
    <source>
        <dbReference type="ARBA" id="ARBA00023136"/>
    </source>
</evidence>
<keyword evidence="5 7" id="KW-1133">Transmembrane helix</keyword>
<dbReference type="Gene3D" id="1.20.1250.20">
    <property type="entry name" value="MFS general substrate transporter like domains"/>
    <property type="match status" value="1"/>
</dbReference>
<feature type="transmembrane region" description="Helical" evidence="7">
    <location>
        <begin position="257"/>
        <end position="279"/>
    </location>
</feature>
<keyword evidence="4 7" id="KW-0812">Transmembrane</keyword>
<feature type="transmembrane region" description="Helical" evidence="7">
    <location>
        <begin position="165"/>
        <end position="185"/>
    </location>
</feature>
<feature type="transmembrane region" description="Helical" evidence="7">
    <location>
        <begin position="9"/>
        <end position="35"/>
    </location>
</feature>
<sequence length="425" mass="46992">MNLLRNKDFLFLFLGRIVTNIGDSFYYIAAMWLVYELGGNAFYSGLAGFLTLLPSALQFLTGPFVDRWRLRHTLVITQLLQFIIILIIPITYYFDLLTVQLLLIIMPIVSFIEQFAYPAQTKALPLLLQKTQLLKGNTLFSFAYQGIDIVCNAVAGVLVATVGAITLYIIDSFTFVIAALLFHLIKLPASEQITKNEEKSKTEAIKNYFTDLREGFSIVFHSLTKILLIGSIIANFSIGITMAILPSFADTKGGVQWYGMYLTAISAGSLIGALCGSLLRKYRLGHVSIISFTISSLCWLASVWIPIPSLAVLFFSFAWIPIGGTNIVFAALSQSVIPNHLLGRVNSVTRSMGIIAMPLGSLIGGYLATIVNSTFIFSFTSIGILCTAVVWLAHPKLRSLPKTDDITWETFQLYAKEEQKQGSVM</sequence>
<feature type="transmembrane region" description="Helical" evidence="7">
    <location>
        <begin position="375"/>
        <end position="393"/>
    </location>
</feature>
<comment type="caution">
    <text evidence="8">The sequence shown here is derived from an EMBL/GenBank/DDBJ whole genome shotgun (WGS) entry which is preliminary data.</text>
</comment>
<dbReference type="InterPro" id="IPR036259">
    <property type="entry name" value="MFS_trans_sf"/>
</dbReference>
<dbReference type="eggNOG" id="COG2211">
    <property type="taxonomic scope" value="Bacteria"/>
</dbReference>
<organism evidence="8 9">
    <name type="scientific">Bacillus manliponensis</name>
    <dbReference type="NCBI Taxonomy" id="574376"/>
    <lineage>
        <taxon>Bacteria</taxon>
        <taxon>Bacillati</taxon>
        <taxon>Bacillota</taxon>
        <taxon>Bacilli</taxon>
        <taxon>Bacillales</taxon>
        <taxon>Bacillaceae</taxon>
        <taxon>Bacillus</taxon>
        <taxon>Bacillus cereus group</taxon>
    </lineage>
</organism>
<dbReference type="SUPFAM" id="SSF103473">
    <property type="entry name" value="MFS general substrate transporter"/>
    <property type="match status" value="1"/>
</dbReference>
<feature type="transmembrane region" description="Helical" evidence="7">
    <location>
        <begin position="311"/>
        <end position="332"/>
    </location>
</feature>
<evidence type="ECO:0000256" key="1">
    <source>
        <dbReference type="ARBA" id="ARBA00004651"/>
    </source>
</evidence>
<proteinExistence type="predicted"/>
<feature type="transmembrane region" description="Helical" evidence="7">
    <location>
        <begin position="286"/>
        <end position="305"/>
    </location>
</feature>
<evidence type="ECO:0000256" key="3">
    <source>
        <dbReference type="ARBA" id="ARBA00022475"/>
    </source>
</evidence>
<dbReference type="OrthoDB" id="2287060at2"/>
<keyword evidence="6 7" id="KW-0472">Membrane</keyword>
<evidence type="ECO:0000313" key="8">
    <source>
        <dbReference type="EMBL" id="KEK17983.1"/>
    </source>
</evidence>
<dbReference type="RefSeq" id="WP_034642157.1">
    <property type="nucleotide sequence ID" value="NZ_CBCSJC010000016.1"/>
</dbReference>
<keyword evidence="3" id="KW-1003">Cell membrane</keyword>
<dbReference type="CDD" id="cd06173">
    <property type="entry name" value="MFS_MefA_like"/>
    <property type="match status" value="1"/>
</dbReference>
<dbReference type="GO" id="GO:0005886">
    <property type="term" value="C:plasma membrane"/>
    <property type="evidence" value="ECO:0007669"/>
    <property type="project" value="UniProtKB-SubCell"/>
</dbReference>
<dbReference type="Proteomes" id="UP000027822">
    <property type="component" value="Unassembled WGS sequence"/>
</dbReference>
<evidence type="ECO:0000256" key="7">
    <source>
        <dbReference type="SAM" id="Phobius"/>
    </source>
</evidence>
<evidence type="ECO:0000256" key="5">
    <source>
        <dbReference type="ARBA" id="ARBA00022989"/>
    </source>
</evidence>
<comment type="subcellular location">
    <subcellularLocation>
        <location evidence="1">Cell membrane</location>
        <topology evidence="1">Multi-pass membrane protein</topology>
    </subcellularLocation>
</comment>
<dbReference type="Pfam" id="PF05977">
    <property type="entry name" value="MFS_3"/>
    <property type="match status" value="1"/>
</dbReference>
<evidence type="ECO:0000313" key="9">
    <source>
        <dbReference type="Proteomes" id="UP000027822"/>
    </source>
</evidence>
<dbReference type="PANTHER" id="PTHR23513:SF6">
    <property type="entry name" value="MAJOR FACILITATOR SUPERFAMILY ASSOCIATED DOMAIN-CONTAINING PROTEIN"/>
    <property type="match status" value="1"/>
</dbReference>
<gene>
    <name evidence="8" type="ORF">BAMA_08115</name>
</gene>
<name>A0A073K6X3_9BACI</name>
<feature type="transmembrane region" description="Helical" evidence="7">
    <location>
        <begin position="138"/>
        <end position="159"/>
    </location>
</feature>
<evidence type="ECO:0000256" key="2">
    <source>
        <dbReference type="ARBA" id="ARBA00022448"/>
    </source>
</evidence>
<feature type="transmembrane region" description="Helical" evidence="7">
    <location>
        <begin position="41"/>
        <end position="61"/>
    </location>
</feature>
<evidence type="ECO:0000256" key="4">
    <source>
        <dbReference type="ARBA" id="ARBA00022692"/>
    </source>
</evidence>
<keyword evidence="9" id="KW-1185">Reference proteome</keyword>
<dbReference type="EMBL" id="JOTN01000019">
    <property type="protein sequence ID" value="KEK17983.1"/>
    <property type="molecule type" value="Genomic_DNA"/>
</dbReference>
<dbReference type="STRING" id="574376.BAMA_08115"/>
<dbReference type="PANTHER" id="PTHR23513">
    <property type="entry name" value="INTEGRAL MEMBRANE EFFLUX PROTEIN-RELATED"/>
    <property type="match status" value="1"/>
</dbReference>
<dbReference type="AlphaFoldDB" id="A0A073K6X3"/>
<accession>A0A073K6X3</accession>
<reference evidence="8 9" key="1">
    <citation type="submission" date="2014-06" db="EMBL/GenBank/DDBJ databases">
        <title>Draft genome sequence of Bacillus manliponensis JCM 15802 (MCCC 1A00708).</title>
        <authorList>
            <person name="Lai Q."/>
            <person name="Liu Y."/>
            <person name="Shao Z."/>
        </authorList>
    </citation>
    <scope>NUCLEOTIDE SEQUENCE [LARGE SCALE GENOMIC DNA]</scope>
    <source>
        <strain evidence="8 9">JCM 15802</strain>
    </source>
</reference>
<feature type="transmembrane region" description="Helical" evidence="7">
    <location>
        <begin position="352"/>
        <end position="369"/>
    </location>
</feature>
<dbReference type="InterPro" id="IPR010290">
    <property type="entry name" value="TM_effector"/>
</dbReference>